<dbReference type="SUPFAM" id="SSF51905">
    <property type="entry name" value="FAD/NAD(P)-binding domain"/>
    <property type="match status" value="1"/>
</dbReference>
<sequence length="436" mass="47214">MPDATTAEKTTPYWWDAAPVRPIPPRPLPQAVDVAIVGAGFAGLSAGLVLAREGRSVAAFDAANPGEGASTRNGGITSGNIRPDFATMVRRFGEARAIAIEAEGHAARKFLYRFIAEEGLDCDFQPTGAFKGAIGYRQYDAMARSAEALRGKVGIETYAVPFAEQRNYVGSDFYRGGAVRMDIGGLHPGKFHAEILRIAQGAGVAVHSGTPVTGIARDGDGFRVATASGTVRAGRVLVCTNGYTDRAAPFLQRRLVPVRSRIIVTEALAPETMARLMPRRMMLGEGRQLGHYYRPTPDGRRILLGGRESGNKGDPVGPSLLMRAGLAQIFPELADVRLSHSWFGNVAMNRDMLPRIFEADGIVYASGFCGSGTVWAPWIGMRAAYKLLGQEARASSAFDFRPPASVPLYRGDPWFMPTIIQGYRLQDRIAMLRARR</sequence>
<comment type="caution">
    <text evidence="3">The sequence shown here is derived from an EMBL/GenBank/DDBJ whole genome shotgun (WGS) entry which is preliminary data.</text>
</comment>
<dbReference type="AlphaFoldDB" id="A0A179SIX5"/>
<dbReference type="GO" id="GO:0016491">
    <property type="term" value="F:oxidoreductase activity"/>
    <property type="evidence" value="ECO:0007669"/>
    <property type="project" value="UniProtKB-KW"/>
</dbReference>
<protein>
    <submittedName>
        <fullName evidence="3">Oxidoreductase</fullName>
    </submittedName>
</protein>
<dbReference type="Gene3D" id="3.50.50.60">
    <property type="entry name" value="FAD/NAD(P)-binding domain"/>
    <property type="match status" value="1"/>
</dbReference>
<dbReference type="InterPro" id="IPR006076">
    <property type="entry name" value="FAD-dep_OxRdtase"/>
</dbReference>
<organism evidence="3 4">
    <name type="scientific">Methylobacterium platani</name>
    <dbReference type="NCBI Taxonomy" id="427683"/>
    <lineage>
        <taxon>Bacteria</taxon>
        <taxon>Pseudomonadati</taxon>
        <taxon>Pseudomonadota</taxon>
        <taxon>Alphaproteobacteria</taxon>
        <taxon>Hyphomicrobiales</taxon>
        <taxon>Methylobacteriaceae</taxon>
        <taxon>Methylobacterium</taxon>
    </lineage>
</organism>
<dbReference type="OrthoDB" id="9814969at2"/>
<evidence type="ECO:0000313" key="3">
    <source>
        <dbReference type="EMBL" id="OAS26911.1"/>
    </source>
</evidence>
<keyword evidence="1" id="KW-0560">Oxidoreductase</keyword>
<dbReference type="PANTHER" id="PTHR13847:SF281">
    <property type="entry name" value="FAD DEPENDENT OXIDOREDUCTASE DOMAIN-CONTAINING PROTEIN"/>
    <property type="match status" value="1"/>
</dbReference>
<dbReference type="PANTHER" id="PTHR13847">
    <property type="entry name" value="SARCOSINE DEHYDROGENASE-RELATED"/>
    <property type="match status" value="1"/>
</dbReference>
<name>A0A179SIX5_9HYPH</name>
<dbReference type="EMBL" id="LWHQ01000007">
    <property type="protein sequence ID" value="OAS26911.1"/>
    <property type="molecule type" value="Genomic_DNA"/>
</dbReference>
<dbReference type="Pfam" id="PF01266">
    <property type="entry name" value="DAO"/>
    <property type="match status" value="1"/>
</dbReference>
<dbReference type="RefSeq" id="WP_048435080.1">
    <property type="nucleotide sequence ID" value="NZ_LWHQ01000007.1"/>
</dbReference>
<evidence type="ECO:0000313" key="4">
    <source>
        <dbReference type="Proteomes" id="UP000078316"/>
    </source>
</evidence>
<dbReference type="InterPro" id="IPR036188">
    <property type="entry name" value="FAD/NAD-bd_sf"/>
</dbReference>
<dbReference type="Proteomes" id="UP000078316">
    <property type="component" value="Unassembled WGS sequence"/>
</dbReference>
<proteinExistence type="predicted"/>
<reference evidence="3 4" key="1">
    <citation type="submission" date="2016-04" db="EMBL/GenBank/DDBJ databases">
        <authorList>
            <person name="Evans L.H."/>
            <person name="Alamgir A."/>
            <person name="Owens N."/>
            <person name="Weber N.D."/>
            <person name="Virtaneva K."/>
            <person name="Barbian K."/>
            <person name="Babar A."/>
            <person name="Rosenke K."/>
        </authorList>
    </citation>
    <scope>NUCLEOTIDE SEQUENCE [LARGE SCALE GENOMIC DNA]</scope>
    <source>
        <strain evidence="3 4">PMB02</strain>
    </source>
</reference>
<evidence type="ECO:0000259" key="2">
    <source>
        <dbReference type="Pfam" id="PF01266"/>
    </source>
</evidence>
<accession>A0A179SIX5</accession>
<evidence type="ECO:0000256" key="1">
    <source>
        <dbReference type="ARBA" id="ARBA00023002"/>
    </source>
</evidence>
<dbReference type="STRING" id="427683.A5481_02775"/>
<dbReference type="GO" id="GO:0005737">
    <property type="term" value="C:cytoplasm"/>
    <property type="evidence" value="ECO:0007669"/>
    <property type="project" value="TreeGrafter"/>
</dbReference>
<dbReference type="Gene3D" id="3.30.9.10">
    <property type="entry name" value="D-Amino Acid Oxidase, subunit A, domain 2"/>
    <property type="match status" value="1"/>
</dbReference>
<gene>
    <name evidence="3" type="ORF">A5481_02775</name>
</gene>
<feature type="domain" description="FAD dependent oxidoreductase" evidence="2">
    <location>
        <begin position="33"/>
        <end position="385"/>
    </location>
</feature>